<dbReference type="AlphaFoldDB" id="A0A2V4TCD0"/>
<dbReference type="OrthoDB" id="79831at2"/>
<feature type="region of interest" description="Disordered" evidence="1">
    <location>
        <begin position="1"/>
        <end position="25"/>
    </location>
</feature>
<evidence type="ECO:0000313" key="2">
    <source>
        <dbReference type="EMBL" id="PYE23145.1"/>
    </source>
</evidence>
<dbReference type="Proteomes" id="UP000247772">
    <property type="component" value="Unassembled WGS sequence"/>
</dbReference>
<dbReference type="InterPro" id="IPR014054">
    <property type="entry name" value="Phage_regulatory_Rha"/>
</dbReference>
<feature type="compositionally biased region" description="Basic and acidic residues" evidence="1">
    <location>
        <begin position="1"/>
        <end position="14"/>
    </location>
</feature>
<sequence length="240" mass="26487">MRTTPEKQKGRDSGKSATPTTRSDNTAIVHIRGNELVTDSLTIAREFERRHDNVLQTLDSLIADGTISRLDFKAVEYVDAKGEKRRMIELDERGALIAMPFVGGRNSRAGQARLVDAFLALRRELSARTAPDRLAARRDATSNYGVLSEMLMIHREAEGKTTQAYHYANEARLVNEAFCGVFGPLDRDALSAVELRILTRLQVRDAALIGAGKTYAERKALLSTYAASLRADPRLTGGVQ</sequence>
<proteinExistence type="predicted"/>
<evidence type="ECO:0000313" key="3">
    <source>
        <dbReference type="Proteomes" id="UP000247772"/>
    </source>
</evidence>
<dbReference type="RefSeq" id="WP_110855097.1">
    <property type="nucleotide sequence ID" value="NZ_QJSQ01000008.1"/>
</dbReference>
<accession>A0A2V4TCD0</accession>
<gene>
    <name evidence="2" type="ORF">C7410_10842</name>
</gene>
<feature type="compositionally biased region" description="Polar residues" evidence="1">
    <location>
        <begin position="15"/>
        <end position="25"/>
    </location>
</feature>
<dbReference type="EMBL" id="QJSQ01000008">
    <property type="protein sequence ID" value="PYE23145.1"/>
    <property type="molecule type" value="Genomic_DNA"/>
</dbReference>
<name>A0A2V4TCD0_9BURK</name>
<dbReference type="NCBIfam" id="TIGR02681">
    <property type="entry name" value="phage_pRha"/>
    <property type="match status" value="1"/>
</dbReference>
<reference evidence="2 3" key="1">
    <citation type="submission" date="2018-06" db="EMBL/GenBank/DDBJ databases">
        <title>Genomic Encyclopedia of Type Strains, Phase IV (KMG-V): Genome sequencing to study the core and pangenomes of soil and plant-associated prokaryotes.</title>
        <authorList>
            <person name="Whitman W."/>
        </authorList>
    </citation>
    <scope>NUCLEOTIDE SEQUENCE [LARGE SCALE GENOMIC DNA]</scope>
    <source>
        <strain evidence="2 3">SRCL-318</strain>
    </source>
</reference>
<dbReference type="Pfam" id="PF09669">
    <property type="entry name" value="Phage_pRha"/>
    <property type="match status" value="1"/>
</dbReference>
<comment type="caution">
    <text evidence="2">The sequence shown here is derived from an EMBL/GenBank/DDBJ whole genome shotgun (WGS) entry which is preliminary data.</text>
</comment>
<evidence type="ECO:0000256" key="1">
    <source>
        <dbReference type="SAM" id="MobiDB-lite"/>
    </source>
</evidence>
<organism evidence="2 3">
    <name type="scientific">Paraburkholderia silvatlantica</name>
    <dbReference type="NCBI Taxonomy" id="321895"/>
    <lineage>
        <taxon>Bacteria</taxon>
        <taxon>Pseudomonadati</taxon>
        <taxon>Pseudomonadota</taxon>
        <taxon>Betaproteobacteria</taxon>
        <taxon>Burkholderiales</taxon>
        <taxon>Burkholderiaceae</taxon>
        <taxon>Paraburkholderia</taxon>
    </lineage>
</organism>
<protein>
    <submittedName>
        <fullName evidence="2">Rha family phage regulatory protein</fullName>
    </submittedName>
</protein>